<reference evidence="4 5" key="1">
    <citation type="submission" date="2018-11" db="EMBL/GenBank/DDBJ databases">
        <title>Genomic Encyclopedia of Type Strains, Phase IV (KMG-IV): sequencing the most valuable type-strain genomes for metagenomic binning, comparative biology and taxonomic classification.</title>
        <authorList>
            <person name="Goeker M."/>
        </authorList>
    </citation>
    <scope>NUCLEOTIDE SEQUENCE [LARGE SCALE GENOMIC DNA]</scope>
    <source>
        <strain evidence="4 5">DSM 100316</strain>
    </source>
</reference>
<organism evidence="4 5">
    <name type="scientific">Sinobacterium caligoides</name>
    <dbReference type="NCBI Taxonomy" id="933926"/>
    <lineage>
        <taxon>Bacteria</taxon>
        <taxon>Pseudomonadati</taxon>
        <taxon>Pseudomonadota</taxon>
        <taxon>Gammaproteobacteria</taxon>
        <taxon>Cellvibrionales</taxon>
        <taxon>Spongiibacteraceae</taxon>
        <taxon>Sinobacterium</taxon>
    </lineage>
</organism>
<dbReference type="EMBL" id="RKHR01000003">
    <property type="protein sequence ID" value="ROS05546.1"/>
    <property type="molecule type" value="Genomic_DNA"/>
</dbReference>
<keyword evidence="5" id="KW-1185">Reference proteome</keyword>
<dbReference type="InterPro" id="IPR051128">
    <property type="entry name" value="EgtD_Methyltrsf_superfamily"/>
</dbReference>
<accession>A0A3N2E0C2</accession>
<dbReference type="InterPro" id="IPR029063">
    <property type="entry name" value="SAM-dependent_MTases_sf"/>
</dbReference>
<dbReference type="PANTHER" id="PTHR43397:SF1">
    <property type="entry name" value="ERGOTHIONEINE BIOSYNTHESIS PROTEIN 1"/>
    <property type="match status" value="1"/>
</dbReference>
<dbReference type="InterPro" id="IPR017804">
    <property type="entry name" value="MeTrfase_EgtD-like"/>
</dbReference>
<name>A0A3N2E0C2_9GAMM</name>
<keyword evidence="1 4" id="KW-0489">Methyltransferase</keyword>
<dbReference type="Gene3D" id="3.40.50.150">
    <property type="entry name" value="Vaccinia Virus protein VP39"/>
    <property type="match status" value="1"/>
</dbReference>
<dbReference type="InterPro" id="IPR035094">
    <property type="entry name" value="EgtD"/>
</dbReference>
<dbReference type="GO" id="GO:0008168">
    <property type="term" value="F:methyltransferase activity"/>
    <property type="evidence" value="ECO:0007669"/>
    <property type="project" value="UniProtKB-KW"/>
</dbReference>
<protein>
    <submittedName>
        <fullName evidence="4">Dimethylhistidine N-methyltransferase</fullName>
    </submittedName>
</protein>
<dbReference type="SUPFAM" id="SSF53335">
    <property type="entry name" value="S-adenosyl-L-methionine-dependent methyltransferases"/>
    <property type="match status" value="1"/>
</dbReference>
<feature type="domain" description="Histidine-specific methyltransferase SAM-dependent" evidence="3">
    <location>
        <begin position="33"/>
        <end position="343"/>
    </location>
</feature>
<proteinExistence type="predicted"/>
<dbReference type="InterPro" id="IPR019257">
    <property type="entry name" value="MeTrfase_dom"/>
</dbReference>
<dbReference type="NCBIfam" id="TIGR03438">
    <property type="entry name" value="egtD_ergothio"/>
    <property type="match status" value="1"/>
</dbReference>
<evidence type="ECO:0000256" key="2">
    <source>
        <dbReference type="ARBA" id="ARBA00022679"/>
    </source>
</evidence>
<comment type="caution">
    <text evidence="4">The sequence shown here is derived from an EMBL/GenBank/DDBJ whole genome shotgun (WGS) entry which is preliminary data.</text>
</comment>
<gene>
    <name evidence="4" type="ORF">EDC56_1081</name>
</gene>
<sequence>MTEALVEKRFETAGEAKLSFQDHHASSNDDQLEILQGLRQAQKTINPKFFYDTHGSELFELITALPEYYPARTERSILRDNADEIADYCGREVVLIEPGSGSSEKVRLLLPALQPKAYVPMDIAGEFLQRAAIKLGGEFPALDVQAICADFSQLPNPPATLPHGKRVIFYPGSTLGNMTPDEAVIFLSKLRSWLLPSLRECSDSVHEHELAGGVLIGIDLHKENDILTAAYNDQQGVTAEFNLNVLANVNRLTGANIDVNKFKHHAFYNEQLRRIEMHLISQQAHNVSVLDEQLSFAQGESIHTENSYKYTIESFSELVARAGFRITKSWLDGDQLFSVHYLQLEQ</sequence>
<dbReference type="Proteomes" id="UP000275394">
    <property type="component" value="Unassembled WGS sequence"/>
</dbReference>
<keyword evidence="2 4" id="KW-0808">Transferase</keyword>
<dbReference type="GO" id="GO:0032259">
    <property type="term" value="P:methylation"/>
    <property type="evidence" value="ECO:0007669"/>
    <property type="project" value="UniProtKB-KW"/>
</dbReference>
<dbReference type="RefSeq" id="WP_123711445.1">
    <property type="nucleotide sequence ID" value="NZ_RKHR01000003.1"/>
</dbReference>
<evidence type="ECO:0000259" key="3">
    <source>
        <dbReference type="Pfam" id="PF10017"/>
    </source>
</evidence>
<dbReference type="PIRSF" id="PIRSF018005">
    <property type="entry name" value="UCP018005"/>
    <property type="match status" value="1"/>
</dbReference>
<evidence type="ECO:0000313" key="4">
    <source>
        <dbReference type="EMBL" id="ROS05546.1"/>
    </source>
</evidence>
<dbReference type="PANTHER" id="PTHR43397">
    <property type="entry name" value="ERGOTHIONEINE BIOSYNTHESIS PROTEIN 1"/>
    <property type="match status" value="1"/>
</dbReference>
<dbReference type="OrthoDB" id="5289726at2"/>
<evidence type="ECO:0000313" key="5">
    <source>
        <dbReference type="Proteomes" id="UP000275394"/>
    </source>
</evidence>
<dbReference type="AlphaFoldDB" id="A0A3N2E0C2"/>
<dbReference type="Pfam" id="PF10017">
    <property type="entry name" value="Methyltransf_33"/>
    <property type="match status" value="1"/>
</dbReference>
<evidence type="ECO:0000256" key="1">
    <source>
        <dbReference type="ARBA" id="ARBA00022603"/>
    </source>
</evidence>